<comment type="caution">
    <text evidence="8">The sequence shown here is derived from an EMBL/GenBank/DDBJ whole genome shotgun (WGS) entry which is preliminary data.</text>
</comment>
<dbReference type="Proteomes" id="UP000664628">
    <property type="component" value="Unassembled WGS sequence"/>
</dbReference>
<comment type="subcellular location">
    <subcellularLocation>
        <location evidence="1">Cell inner membrane</location>
    </subcellularLocation>
</comment>
<evidence type="ECO:0000256" key="6">
    <source>
        <dbReference type="ARBA" id="ARBA00023315"/>
    </source>
</evidence>
<keyword evidence="6 8" id="KW-0012">Acyltransferase</keyword>
<evidence type="ECO:0000256" key="5">
    <source>
        <dbReference type="ARBA" id="ARBA00023136"/>
    </source>
</evidence>
<proteinExistence type="predicted"/>
<keyword evidence="3" id="KW-0997">Cell inner membrane</keyword>
<evidence type="ECO:0000256" key="4">
    <source>
        <dbReference type="ARBA" id="ARBA00022679"/>
    </source>
</evidence>
<evidence type="ECO:0000256" key="3">
    <source>
        <dbReference type="ARBA" id="ARBA00022519"/>
    </source>
</evidence>
<keyword evidence="9" id="KW-1185">Reference proteome</keyword>
<accession>A0ABS3JR13</accession>
<dbReference type="PANTHER" id="PTHR30606:SF10">
    <property type="entry name" value="PHOSPHATIDYLINOSITOL MANNOSIDE ACYLTRANSFERASE"/>
    <property type="match status" value="1"/>
</dbReference>
<evidence type="ECO:0000313" key="9">
    <source>
        <dbReference type="Proteomes" id="UP000664628"/>
    </source>
</evidence>
<dbReference type="Pfam" id="PF03279">
    <property type="entry name" value="Lip_A_acyltrans"/>
    <property type="match status" value="1"/>
</dbReference>
<reference evidence="8 9" key="1">
    <citation type="submission" date="2021-03" db="EMBL/GenBank/DDBJ databases">
        <title>Fibrella sp. HMF5405 genome sequencing and assembly.</title>
        <authorList>
            <person name="Kang H."/>
            <person name="Kim H."/>
            <person name="Bae S."/>
            <person name="Joh K."/>
        </authorList>
    </citation>
    <scope>NUCLEOTIDE SEQUENCE [LARGE SCALE GENOMIC DNA]</scope>
    <source>
        <strain evidence="8 9">HMF5405</strain>
    </source>
</reference>
<dbReference type="EMBL" id="JAFMYW010000011">
    <property type="protein sequence ID" value="MBO0952432.1"/>
    <property type="molecule type" value="Genomic_DNA"/>
</dbReference>
<keyword evidence="4" id="KW-0808">Transferase</keyword>
<evidence type="ECO:0000256" key="1">
    <source>
        <dbReference type="ARBA" id="ARBA00004533"/>
    </source>
</evidence>
<keyword evidence="7" id="KW-1133">Transmembrane helix</keyword>
<evidence type="ECO:0000256" key="2">
    <source>
        <dbReference type="ARBA" id="ARBA00022475"/>
    </source>
</evidence>
<dbReference type="PANTHER" id="PTHR30606">
    <property type="entry name" value="LIPID A BIOSYNTHESIS LAUROYL ACYLTRANSFERASE"/>
    <property type="match status" value="1"/>
</dbReference>
<evidence type="ECO:0000313" key="8">
    <source>
        <dbReference type="EMBL" id="MBO0952432.1"/>
    </source>
</evidence>
<keyword evidence="5 7" id="KW-0472">Membrane</keyword>
<sequence>MIILNLIARLPFYILYRLSDVLFILTAYIIRYRRRVILDNLRHAFPDESEAHISRLARGFYRNFCDLIVETIKLPAMSADEMRKRVTVVNGEQVRNYLKEGQTLLGAAGHQCNWEWVPAATLVNGIAVDCVYKPLHNHASEQMMQQIRGKFGAYLIPMNRLPREMVARRSIPRIIALVADQMPNIPEVAYWTNFFNRDTPFFPGTERLARSQQLPVFYLDLVRERRGYYKATFVLLAAPPYTDLPYGEILERYRDKLTETIRRQPSNWLWSHKRWKHHRGEYPKIMTKLD</sequence>
<dbReference type="GO" id="GO:0016746">
    <property type="term" value="F:acyltransferase activity"/>
    <property type="evidence" value="ECO:0007669"/>
    <property type="project" value="UniProtKB-KW"/>
</dbReference>
<gene>
    <name evidence="8" type="ORF">J2I46_27865</name>
</gene>
<dbReference type="CDD" id="cd07984">
    <property type="entry name" value="LPLAT_LABLAT-like"/>
    <property type="match status" value="1"/>
</dbReference>
<evidence type="ECO:0000256" key="7">
    <source>
        <dbReference type="SAM" id="Phobius"/>
    </source>
</evidence>
<feature type="transmembrane region" description="Helical" evidence="7">
    <location>
        <begin position="12"/>
        <end position="30"/>
    </location>
</feature>
<protein>
    <submittedName>
        <fullName evidence="8">Lysophospholipid acyltransferase family protein</fullName>
    </submittedName>
</protein>
<name>A0ABS3JR13_9BACT</name>
<dbReference type="InterPro" id="IPR004960">
    <property type="entry name" value="LipA_acyltrans"/>
</dbReference>
<keyword evidence="2" id="KW-1003">Cell membrane</keyword>
<keyword evidence="7" id="KW-0812">Transmembrane</keyword>
<organism evidence="8 9">
    <name type="scientific">Fibrella forsythiae</name>
    <dbReference type="NCBI Taxonomy" id="2817061"/>
    <lineage>
        <taxon>Bacteria</taxon>
        <taxon>Pseudomonadati</taxon>
        <taxon>Bacteroidota</taxon>
        <taxon>Cytophagia</taxon>
        <taxon>Cytophagales</taxon>
        <taxon>Spirosomataceae</taxon>
        <taxon>Fibrella</taxon>
    </lineage>
</organism>
<dbReference type="RefSeq" id="WP_207332382.1">
    <property type="nucleotide sequence ID" value="NZ_JAFMYW010000011.1"/>
</dbReference>